<accession>A0A8J2SPU1</accession>
<organism evidence="3 4">
    <name type="scientific">Pelagomonas calceolata</name>
    <dbReference type="NCBI Taxonomy" id="35677"/>
    <lineage>
        <taxon>Eukaryota</taxon>
        <taxon>Sar</taxon>
        <taxon>Stramenopiles</taxon>
        <taxon>Ochrophyta</taxon>
        <taxon>Pelagophyceae</taxon>
        <taxon>Pelagomonadales</taxon>
        <taxon>Pelagomonadaceae</taxon>
        <taxon>Pelagomonas</taxon>
    </lineage>
</organism>
<dbReference type="EMBL" id="CAKKNE010000003">
    <property type="protein sequence ID" value="CAH0371567.1"/>
    <property type="molecule type" value="Genomic_DNA"/>
</dbReference>
<dbReference type="GO" id="GO:0005524">
    <property type="term" value="F:ATP binding"/>
    <property type="evidence" value="ECO:0007669"/>
    <property type="project" value="InterPro"/>
</dbReference>
<dbReference type="PANTHER" id="PTHR43394">
    <property type="entry name" value="ATP-DEPENDENT PERMEASE MDL1, MITOCHONDRIAL"/>
    <property type="match status" value="1"/>
</dbReference>
<evidence type="ECO:0000259" key="2">
    <source>
        <dbReference type="PROSITE" id="PS50893"/>
    </source>
</evidence>
<protein>
    <recommendedName>
        <fullName evidence="2">ABC transporter domain-containing protein</fullName>
    </recommendedName>
</protein>
<dbReference type="Proteomes" id="UP000789595">
    <property type="component" value="Unassembled WGS sequence"/>
</dbReference>
<dbReference type="InterPro" id="IPR017871">
    <property type="entry name" value="ABC_transporter-like_CS"/>
</dbReference>
<keyword evidence="4" id="KW-1185">Reference proteome</keyword>
<dbReference type="Gene3D" id="3.40.50.300">
    <property type="entry name" value="P-loop containing nucleotide triphosphate hydrolases"/>
    <property type="match status" value="1"/>
</dbReference>
<dbReference type="OrthoDB" id="6500128at2759"/>
<dbReference type="PROSITE" id="PS00211">
    <property type="entry name" value="ABC_TRANSPORTER_1"/>
    <property type="match status" value="1"/>
</dbReference>
<dbReference type="Pfam" id="PF00005">
    <property type="entry name" value="ABC_tran"/>
    <property type="match status" value="1"/>
</dbReference>
<gene>
    <name evidence="3" type="ORF">PECAL_3P15160</name>
</gene>
<feature type="region of interest" description="Disordered" evidence="1">
    <location>
        <begin position="51"/>
        <end position="75"/>
    </location>
</feature>
<dbReference type="GO" id="GO:0090374">
    <property type="term" value="P:oligopeptide export from mitochondrion"/>
    <property type="evidence" value="ECO:0007669"/>
    <property type="project" value="TreeGrafter"/>
</dbReference>
<dbReference type="AlphaFoldDB" id="A0A8J2SPU1"/>
<dbReference type="SUPFAM" id="SSF52540">
    <property type="entry name" value="P-loop containing nucleoside triphosphate hydrolases"/>
    <property type="match status" value="1"/>
</dbReference>
<dbReference type="GO" id="GO:0015421">
    <property type="term" value="F:ABC-type oligopeptide transporter activity"/>
    <property type="evidence" value="ECO:0007669"/>
    <property type="project" value="TreeGrafter"/>
</dbReference>
<dbReference type="PANTHER" id="PTHR43394:SF1">
    <property type="entry name" value="ATP-BINDING CASSETTE SUB-FAMILY B MEMBER 10, MITOCHONDRIAL"/>
    <property type="match status" value="1"/>
</dbReference>
<comment type="caution">
    <text evidence="3">The sequence shown here is derived from an EMBL/GenBank/DDBJ whole genome shotgun (WGS) entry which is preliminary data.</text>
</comment>
<dbReference type="PROSITE" id="PS50893">
    <property type="entry name" value="ABC_TRANSPORTER_2"/>
    <property type="match status" value="1"/>
</dbReference>
<name>A0A8J2SPU1_9STRA</name>
<feature type="domain" description="ABC transporter" evidence="2">
    <location>
        <begin position="85"/>
        <end position="304"/>
    </location>
</feature>
<evidence type="ECO:0000313" key="4">
    <source>
        <dbReference type="Proteomes" id="UP000789595"/>
    </source>
</evidence>
<reference evidence="3" key="1">
    <citation type="submission" date="2021-11" db="EMBL/GenBank/DDBJ databases">
        <authorList>
            <consortium name="Genoscope - CEA"/>
            <person name="William W."/>
        </authorList>
    </citation>
    <scope>NUCLEOTIDE SEQUENCE</scope>
</reference>
<evidence type="ECO:0000313" key="3">
    <source>
        <dbReference type="EMBL" id="CAH0371567.1"/>
    </source>
</evidence>
<sequence>MSYSSSNHSSGRSVKFRDLEAGAGDASGSRTSKMSAALSFDASVGLLSDASASTTSSRRGRLGKPAPLRSVSSAASDAKEDDSPFRFMELLKQIYALFAALPGYDAFKVRYGLLQVVRVVTQLSFLVGLYFLSPTLHPSLDAKGIKPWHVVSQSAQLTNGTIRDEIAYGRRDATDEDIREAAGLAELDISHPDLQLDKTVGEGGGRLSGGQQQRVNLARAMLKRGTIYLLDEPTTGLDNAVARSLQKTLDKLAENATTICITHHLGDLKTSDDVIYLDQGHIVEHGSFEELMTAKGTFYQQVNARGDE</sequence>
<proteinExistence type="predicted"/>
<dbReference type="InterPro" id="IPR039421">
    <property type="entry name" value="Type_1_exporter"/>
</dbReference>
<dbReference type="GO" id="GO:0016887">
    <property type="term" value="F:ATP hydrolysis activity"/>
    <property type="evidence" value="ECO:0007669"/>
    <property type="project" value="InterPro"/>
</dbReference>
<dbReference type="InterPro" id="IPR003439">
    <property type="entry name" value="ABC_transporter-like_ATP-bd"/>
</dbReference>
<dbReference type="InterPro" id="IPR027417">
    <property type="entry name" value="P-loop_NTPase"/>
</dbReference>
<evidence type="ECO:0000256" key="1">
    <source>
        <dbReference type="SAM" id="MobiDB-lite"/>
    </source>
</evidence>
<dbReference type="GO" id="GO:0005743">
    <property type="term" value="C:mitochondrial inner membrane"/>
    <property type="evidence" value="ECO:0007669"/>
    <property type="project" value="TreeGrafter"/>
</dbReference>